<sequence length="186" mass="21626">MNKLNTKETIVKETINLLKEEGSSGITMRKIAARCSITLSNLQYHYPDKSILLQTVAQYFCKKCEENIEEELKALTPKNKTEEKQFIKKLLEILLKYDDTSLESFVFREIWALSMRDEQLKSSLQKYYEDYNNKLINIVAVIKNSPEEIVSLLTPYAEGYSIIGKSIPLTKNKTIEMLEKIIQNFE</sequence>
<organism evidence="4 5">
    <name type="scientific">Flavobacterium pectinovorum</name>
    <dbReference type="NCBI Taxonomy" id="29533"/>
    <lineage>
        <taxon>Bacteria</taxon>
        <taxon>Pseudomonadati</taxon>
        <taxon>Bacteroidota</taxon>
        <taxon>Flavobacteriia</taxon>
        <taxon>Flavobacteriales</taxon>
        <taxon>Flavobacteriaceae</taxon>
        <taxon>Flavobacterium</taxon>
    </lineage>
</organism>
<dbReference type="PANTHER" id="PTHR43479">
    <property type="entry name" value="ACREF/ENVCD OPERON REPRESSOR-RELATED"/>
    <property type="match status" value="1"/>
</dbReference>
<evidence type="ECO:0000259" key="3">
    <source>
        <dbReference type="PROSITE" id="PS50977"/>
    </source>
</evidence>
<dbReference type="EMBL" id="RCZH01000012">
    <property type="protein sequence ID" value="TPG37766.1"/>
    <property type="molecule type" value="Genomic_DNA"/>
</dbReference>
<comment type="caution">
    <text evidence="4">The sequence shown here is derived from an EMBL/GenBank/DDBJ whole genome shotgun (WGS) entry which is preliminary data.</text>
</comment>
<reference evidence="4 5" key="1">
    <citation type="journal article" date="2019" name="Environ. Microbiol.">
        <title>Species interactions and distinct microbial communities in high Arctic permafrost affected cryosols are associated with the CH4 and CO2 gas fluxes.</title>
        <authorList>
            <person name="Altshuler I."/>
            <person name="Hamel J."/>
            <person name="Turney S."/>
            <person name="Magnuson E."/>
            <person name="Levesque R."/>
            <person name="Greer C."/>
            <person name="Whyte L.G."/>
        </authorList>
    </citation>
    <scope>NUCLEOTIDE SEQUENCE [LARGE SCALE GENOMIC DNA]</scope>
    <source>
        <strain evidence="4 5">42</strain>
    </source>
</reference>
<evidence type="ECO:0000256" key="2">
    <source>
        <dbReference type="PROSITE-ProRule" id="PRU00335"/>
    </source>
</evidence>
<dbReference type="PROSITE" id="PS50977">
    <property type="entry name" value="HTH_TETR_2"/>
    <property type="match status" value="1"/>
</dbReference>
<gene>
    <name evidence="4" type="ORF">EAH81_17700</name>
</gene>
<dbReference type="AlphaFoldDB" id="A0A502EMP7"/>
<keyword evidence="1 2" id="KW-0238">DNA-binding</keyword>
<dbReference type="RefSeq" id="WP_206669091.1">
    <property type="nucleotide sequence ID" value="NZ_RCZH01000012.1"/>
</dbReference>
<evidence type="ECO:0000313" key="4">
    <source>
        <dbReference type="EMBL" id="TPG37766.1"/>
    </source>
</evidence>
<keyword evidence="5" id="KW-1185">Reference proteome</keyword>
<dbReference type="Gene3D" id="1.10.357.10">
    <property type="entry name" value="Tetracycline Repressor, domain 2"/>
    <property type="match status" value="1"/>
</dbReference>
<protein>
    <submittedName>
        <fullName evidence="4">TetR/AcrR family transcriptional regulator</fullName>
    </submittedName>
</protein>
<name>A0A502EMP7_9FLAO</name>
<dbReference type="SUPFAM" id="SSF46689">
    <property type="entry name" value="Homeodomain-like"/>
    <property type="match status" value="1"/>
</dbReference>
<accession>A0A502EMP7</accession>
<proteinExistence type="predicted"/>
<dbReference type="InterPro" id="IPR009057">
    <property type="entry name" value="Homeodomain-like_sf"/>
</dbReference>
<evidence type="ECO:0000256" key="1">
    <source>
        <dbReference type="ARBA" id="ARBA00023125"/>
    </source>
</evidence>
<dbReference type="Proteomes" id="UP000319700">
    <property type="component" value="Unassembled WGS sequence"/>
</dbReference>
<dbReference type="InterPro" id="IPR050624">
    <property type="entry name" value="HTH-type_Tx_Regulator"/>
</dbReference>
<feature type="DNA-binding region" description="H-T-H motif" evidence="2">
    <location>
        <begin position="27"/>
        <end position="46"/>
    </location>
</feature>
<evidence type="ECO:0000313" key="5">
    <source>
        <dbReference type="Proteomes" id="UP000319700"/>
    </source>
</evidence>
<dbReference type="GO" id="GO:0003677">
    <property type="term" value="F:DNA binding"/>
    <property type="evidence" value="ECO:0007669"/>
    <property type="project" value="UniProtKB-UniRule"/>
</dbReference>
<dbReference type="InterPro" id="IPR001647">
    <property type="entry name" value="HTH_TetR"/>
</dbReference>
<feature type="domain" description="HTH tetR-type" evidence="3">
    <location>
        <begin position="4"/>
        <end position="64"/>
    </location>
</feature>
<dbReference type="PANTHER" id="PTHR43479:SF11">
    <property type="entry name" value="ACREF_ENVCD OPERON REPRESSOR-RELATED"/>
    <property type="match status" value="1"/>
</dbReference>